<dbReference type="STRING" id="7375.A0A0L0C859"/>
<dbReference type="InterPro" id="IPR045540">
    <property type="entry name" value="YegS/DAGK_C"/>
</dbReference>
<evidence type="ECO:0000313" key="10">
    <source>
        <dbReference type="EMBL" id="KNC28417.1"/>
    </source>
</evidence>
<name>A0A0L0C859_LUCCU</name>
<dbReference type="InterPro" id="IPR050187">
    <property type="entry name" value="Lipid_Phosphate_FormReg"/>
</dbReference>
<keyword evidence="11" id="KW-1185">Reference proteome</keyword>
<dbReference type="FunFam" id="3.40.50.10330:FF:000005">
    <property type="entry name" value="Sphingosine kinase 2"/>
    <property type="match status" value="1"/>
</dbReference>
<evidence type="ECO:0000256" key="6">
    <source>
        <dbReference type="ARBA" id="ARBA00023136"/>
    </source>
</evidence>
<dbReference type="Pfam" id="PF00781">
    <property type="entry name" value="DAGK_cat"/>
    <property type="match status" value="1"/>
</dbReference>
<dbReference type="Gene3D" id="3.40.50.10330">
    <property type="entry name" value="Probable inorganic polyphosphate/atp-NAD kinase, domain 1"/>
    <property type="match status" value="1"/>
</dbReference>
<evidence type="ECO:0000256" key="2">
    <source>
        <dbReference type="ARBA" id="ARBA00022679"/>
    </source>
</evidence>
<keyword evidence="2" id="KW-0808">Transferase</keyword>
<keyword evidence="3" id="KW-0547">Nucleotide-binding</keyword>
<dbReference type="GO" id="GO:0012505">
    <property type="term" value="C:endomembrane system"/>
    <property type="evidence" value="ECO:0007669"/>
    <property type="project" value="UniProtKB-SubCell"/>
</dbReference>
<evidence type="ECO:0000256" key="8">
    <source>
        <dbReference type="SAM" id="Coils"/>
    </source>
</evidence>
<feature type="domain" description="DAGKc" evidence="9">
    <location>
        <begin position="210"/>
        <end position="358"/>
    </location>
</feature>
<organism evidence="10 11">
    <name type="scientific">Lucilia cuprina</name>
    <name type="common">Green bottle fly</name>
    <name type="synonym">Australian sheep blowfly</name>
    <dbReference type="NCBI Taxonomy" id="7375"/>
    <lineage>
        <taxon>Eukaryota</taxon>
        <taxon>Metazoa</taxon>
        <taxon>Ecdysozoa</taxon>
        <taxon>Arthropoda</taxon>
        <taxon>Hexapoda</taxon>
        <taxon>Insecta</taxon>
        <taxon>Pterygota</taxon>
        <taxon>Neoptera</taxon>
        <taxon>Endopterygota</taxon>
        <taxon>Diptera</taxon>
        <taxon>Brachycera</taxon>
        <taxon>Muscomorpha</taxon>
        <taxon>Oestroidea</taxon>
        <taxon>Calliphoridae</taxon>
        <taxon>Luciliinae</taxon>
        <taxon>Lucilia</taxon>
    </lineage>
</organism>
<dbReference type="OrthoDB" id="3853857at2759"/>
<accession>A0A0L0C859</accession>
<dbReference type="PANTHER" id="PTHR12358">
    <property type="entry name" value="SPHINGOSINE KINASE"/>
    <property type="match status" value="1"/>
</dbReference>
<dbReference type="PROSITE" id="PS50146">
    <property type="entry name" value="DAGK"/>
    <property type="match status" value="1"/>
</dbReference>
<dbReference type="Proteomes" id="UP000037069">
    <property type="component" value="Unassembled WGS sequence"/>
</dbReference>
<evidence type="ECO:0000256" key="4">
    <source>
        <dbReference type="ARBA" id="ARBA00022777"/>
    </source>
</evidence>
<evidence type="ECO:0000256" key="3">
    <source>
        <dbReference type="ARBA" id="ARBA00022741"/>
    </source>
</evidence>
<comment type="caution">
    <text evidence="10">The sequence shown here is derived from an EMBL/GenBank/DDBJ whole genome shotgun (WGS) entry which is preliminary data.</text>
</comment>
<evidence type="ECO:0000256" key="1">
    <source>
        <dbReference type="ARBA" id="ARBA00004308"/>
    </source>
</evidence>
<keyword evidence="6" id="KW-0472">Membrane</keyword>
<evidence type="ECO:0000259" key="9">
    <source>
        <dbReference type="PROSITE" id="PS50146"/>
    </source>
</evidence>
<dbReference type="InterPro" id="IPR016064">
    <property type="entry name" value="NAD/diacylglycerol_kinase_sf"/>
</dbReference>
<dbReference type="GO" id="GO:0046512">
    <property type="term" value="P:sphingosine biosynthetic process"/>
    <property type="evidence" value="ECO:0007669"/>
    <property type="project" value="TreeGrafter"/>
</dbReference>
<dbReference type="GO" id="GO:0008481">
    <property type="term" value="F:sphingosine kinase activity"/>
    <property type="evidence" value="ECO:0007669"/>
    <property type="project" value="UniProtKB-EC"/>
</dbReference>
<reference evidence="10 11" key="1">
    <citation type="journal article" date="2015" name="Nat. Commun.">
        <title>Lucilia cuprina genome unlocks parasitic fly biology to underpin future interventions.</title>
        <authorList>
            <person name="Anstead C.A."/>
            <person name="Korhonen P.K."/>
            <person name="Young N.D."/>
            <person name="Hall R.S."/>
            <person name="Jex A.R."/>
            <person name="Murali S.C."/>
            <person name="Hughes D.S."/>
            <person name="Lee S.F."/>
            <person name="Perry T."/>
            <person name="Stroehlein A.J."/>
            <person name="Ansell B.R."/>
            <person name="Breugelmans B."/>
            <person name="Hofmann A."/>
            <person name="Qu J."/>
            <person name="Dugan S."/>
            <person name="Lee S.L."/>
            <person name="Chao H."/>
            <person name="Dinh H."/>
            <person name="Han Y."/>
            <person name="Doddapaneni H.V."/>
            <person name="Worley K.C."/>
            <person name="Muzny D.M."/>
            <person name="Ioannidis P."/>
            <person name="Waterhouse R.M."/>
            <person name="Zdobnov E.M."/>
            <person name="James P.J."/>
            <person name="Bagnall N.H."/>
            <person name="Kotze A.C."/>
            <person name="Gibbs R.A."/>
            <person name="Richards S."/>
            <person name="Batterham P."/>
            <person name="Gasser R.B."/>
        </authorList>
    </citation>
    <scope>NUCLEOTIDE SEQUENCE [LARGE SCALE GENOMIC DNA]</scope>
    <source>
        <strain evidence="10 11">LS</strain>
        <tissue evidence="10">Full body</tissue>
    </source>
</reference>
<dbReference type="SMART" id="SM00046">
    <property type="entry name" value="DAGKc"/>
    <property type="match status" value="1"/>
</dbReference>
<comment type="subcellular location">
    <subcellularLocation>
        <location evidence="1">Endomembrane system</location>
    </subcellularLocation>
</comment>
<proteinExistence type="predicted"/>
<dbReference type="EMBL" id="JRES01000777">
    <property type="protein sequence ID" value="KNC28417.1"/>
    <property type="molecule type" value="Genomic_DNA"/>
</dbReference>
<dbReference type="GO" id="GO:0005737">
    <property type="term" value="C:cytoplasm"/>
    <property type="evidence" value="ECO:0007669"/>
    <property type="project" value="TreeGrafter"/>
</dbReference>
<dbReference type="GO" id="GO:0005524">
    <property type="term" value="F:ATP binding"/>
    <property type="evidence" value="ECO:0007669"/>
    <property type="project" value="UniProtKB-KW"/>
</dbReference>
<evidence type="ECO:0000313" key="11">
    <source>
        <dbReference type="Proteomes" id="UP000037069"/>
    </source>
</evidence>
<dbReference type="AlphaFoldDB" id="A0A0L0C859"/>
<dbReference type="EC" id="2.7.1.91" evidence="7"/>
<evidence type="ECO:0000256" key="7">
    <source>
        <dbReference type="ARBA" id="ARBA00044037"/>
    </source>
</evidence>
<dbReference type="GO" id="GO:0016020">
    <property type="term" value="C:membrane"/>
    <property type="evidence" value="ECO:0007669"/>
    <property type="project" value="TreeGrafter"/>
</dbReference>
<keyword evidence="8" id="KW-0175">Coiled coil</keyword>
<dbReference type="InterPro" id="IPR017438">
    <property type="entry name" value="ATP-NAD_kinase_N"/>
</dbReference>
<dbReference type="SUPFAM" id="SSF111331">
    <property type="entry name" value="NAD kinase/diacylglycerol kinase-like"/>
    <property type="match status" value="1"/>
</dbReference>
<gene>
    <name evidence="10" type="ORF">FF38_02126</name>
</gene>
<dbReference type="PANTHER" id="PTHR12358:SF112">
    <property type="entry name" value="LD11247P-RELATED"/>
    <property type="match status" value="1"/>
</dbReference>
<protein>
    <recommendedName>
        <fullName evidence="7">sphingosine kinase</fullName>
        <ecNumber evidence="7">2.7.1.91</ecNumber>
    </recommendedName>
</protein>
<dbReference type="OMA" id="KHYVMYS"/>
<keyword evidence="5" id="KW-0067">ATP-binding</keyword>
<keyword evidence="4" id="KW-0418">Kinase</keyword>
<dbReference type="InterPro" id="IPR001206">
    <property type="entry name" value="Diacylglycerol_kinase_cat_dom"/>
</dbReference>
<dbReference type="Pfam" id="PF19279">
    <property type="entry name" value="YegS_C"/>
    <property type="match status" value="1"/>
</dbReference>
<evidence type="ECO:0000256" key="5">
    <source>
        <dbReference type="ARBA" id="ARBA00022840"/>
    </source>
</evidence>
<sequence length="664" mass="74994">MVASLFTKTKQQIPNTMTAAETYGNANFNSNITTNNHNSLPATIQGNSSNPADTPIELTENFYINNHNKKRNNLKIQVQLNGSGIFLRRETEDHDQITEQLIRLEDIVGSHCGGKLKRRARGGLSSCKRLDEDEEQHQSENSSAREQKDISAYLYIYAYLRKDKPLRRMRTVRILRFRSFLKYEENLKSAERWRDAIKFNKSLEEQGIAMEPKPLLILLNPKSGKGKGRVMFQKQMAPVLKEAETQYELVVTTHANFAREFVKQRKDLAQKYSGIVVASGDGLLFEVINGIMERPDWRVITRQLPVGIIPCGSGNGLAKSIAYLYNEPYEPKPIVNATLTCVSGQWAPLDVVRVELKKENNLSEMYSFLSIGWGIIADIDIEKSEKLRSIGAPRFTLWSIHRLVRLRTYKGKVSYLPWRKPENTLVVEMSNEKQTNGGKPSILRRFKDAQDDEVEEFADAVGDDIDIDDDDFADIISYKTNIDSWHSAVSRRTAYYSIAGQSIRSNRSVTNSIFSKIEQANAEFNTRALQSSIPPLDSPLPEEWHSEQGEFVLVQAAYTTHLATDCLFAPDSKLNDGIIYLVIIRAGIARSQLMQFLLNMSSGSHLSEAPTTHIQVIPVTAFRIEPEDEEGIITVDGERVGYGAIQAEIFPGLMKIMVPNVPKE</sequence>
<dbReference type="Gene3D" id="2.60.200.40">
    <property type="match status" value="1"/>
</dbReference>
<feature type="coiled-coil region" evidence="8">
    <location>
        <begin position="87"/>
        <end position="147"/>
    </location>
</feature>
<dbReference type="GO" id="GO:0042981">
    <property type="term" value="P:regulation of apoptotic process"/>
    <property type="evidence" value="ECO:0007669"/>
    <property type="project" value="UniProtKB-ARBA"/>
</dbReference>